<dbReference type="EMBL" id="JBHSOD010000020">
    <property type="protein sequence ID" value="MFC5886810.1"/>
    <property type="molecule type" value="Genomic_DNA"/>
</dbReference>
<protein>
    <submittedName>
        <fullName evidence="1">Uncharacterized protein</fullName>
    </submittedName>
</protein>
<name>A0ABW1EYX0_9ACTN</name>
<keyword evidence="2" id="KW-1185">Reference proteome</keyword>
<accession>A0ABW1EYX0</accession>
<dbReference type="RefSeq" id="WP_345330750.1">
    <property type="nucleotide sequence ID" value="NZ_BAAAVH010000123.1"/>
</dbReference>
<organism evidence="1 2">
    <name type="scientific">Kitasatospora aburaviensis</name>
    <dbReference type="NCBI Taxonomy" id="67265"/>
    <lineage>
        <taxon>Bacteria</taxon>
        <taxon>Bacillati</taxon>
        <taxon>Actinomycetota</taxon>
        <taxon>Actinomycetes</taxon>
        <taxon>Kitasatosporales</taxon>
        <taxon>Streptomycetaceae</taxon>
        <taxon>Kitasatospora</taxon>
    </lineage>
</organism>
<sequence length="237" mass="26777">MVVAERLATAERLRRFLVVNRYAVRYAPDRLSLLLLSPVAQRVENGTAQHQETGVVTEDDRRVPHLPMPIPAGRWDMGIWKGWDASLGGFVAAEQVAGMVRWAEEVDKPVALGGEGTVWIGEGTLYHPQSDRPTTERWTPYEVPWEFIDLRREHWEVSQRCAEALLLPVARYRKEMFLDTVGGRLESHQVQDRGSSVWSVRTLMEFPLVQVEANGAGVVRVWGHGGGVVVWTPVMEE</sequence>
<gene>
    <name evidence="1" type="ORF">ACFP0N_17730</name>
</gene>
<reference evidence="2" key="1">
    <citation type="journal article" date="2019" name="Int. J. Syst. Evol. Microbiol.">
        <title>The Global Catalogue of Microorganisms (GCM) 10K type strain sequencing project: providing services to taxonomists for standard genome sequencing and annotation.</title>
        <authorList>
            <consortium name="The Broad Institute Genomics Platform"/>
            <consortium name="The Broad Institute Genome Sequencing Center for Infectious Disease"/>
            <person name="Wu L."/>
            <person name="Ma J."/>
        </authorList>
    </citation>
    <scope>NUCLEOTIDE SEQUENCE [LARGE SCALE GENOMIC DNA]</scope>
    <source>
        <strain evidence="2">CGMCC 4.1469</strain>
    </source>
</reference>
<evidence type="ECO:0000313" key="2">
    <source>
        <dbReference type="Proteomes" id="UP001596067"/>
    </source>
</evidence>
<proteinExistence type="predicted"/>
<comment type="caution">
    <text evidence="1">The sequence shown here is derived from an EMBL/GenBank/DDBJ whole genome shotgun (WGS) entry which is preliminary data.</text>
</comment>
<evidence type="ECO:0000313" key="1">
    <source>
        <dbReference type="EMBL" id="MFC5886810.1"/>
    </source>
</evidence>
<dbReference type="Proteomes" id="UP001596067">
    <property type="component" value="Unassembled WGS sequence"/>
</dbReference>